<dbReference type="Proteomes" id="UP001056426">
    <property type="component" value="Chromosome"/>
</dbReference>
<keyword evidence="3" id="KW-1185">Reference proteome</keyword>
<reference evidence="2" key="1">
    <citation type="submission" date="2022-05" db="EMBL/GenBank/DDBJ databases">
        <authorList>
            <person name="Sun X."/>
        </authorList>
    </citation>
    <scope>NUCLEOTIDE SEQUENCE</scope>
    <source>
        <strain evidence="2">Ai-910</strain>
    </source>
</reference>
<dbReference type="InterPro" id="IPR032274">
    <property type="entry name" value="DUF4835"/>
</dbReference>
<dbReference type="RefSeq" id="WP_250722420.1">
    <property type="nucleotide sequence ID" value="NZ_CP098400.1"/>
</dbReference>
<evidence type="ECO:0000313" key="3">
    <source>
        <dbReference type="Proteomes" id="UP001056426"/>
    </source>
</evidence>
<organism evidence="2 3">
    <name type="scientific">Xiashengella succiniciproducens</name>
    <dbReference type="NCBI Taxonomy" id="2949635"/>
    <lineage>
        <taxon>Bacteria</taxon>
        <taxon>Pseudomonadati</taxon>
        <taxon>Bacteroidota</taxon>
        <taxon>Bacteroidia</taxon>
        <taxon>Marinilabiliales</taxon>
        <taxon>Marinilabiliaceae</taxon>
        <taxon>Xiashengella</taxon>
    </lineage>
</organism>
<feature type="chain" id="PRO_5039916719" evidence="1">
    <location>
        <begin position="28"/>
        <end position="310"/>
    </location>
</feature>
<dbReference type="KEGG" id="alkq:M9189_08745"/>
<keyword evidence="1" id="KW-0732">Signal</keyword>
<gene>
    <name evidence="2" type="ORF">M9189_08745</name>
</gene>
<protein>
    <submittedName>
        <fullName evidence="2">DUF4835 family protein</fullName>
    </submittedName>
</protein>
<dbReference type="EMBL" id="CP098400">
    <property type="protein sequence ID" value="URW78942.1"/>
    <property type="molecule type" value="Genomic_DNA"/>
</dbReference>
<reference evidence="2" key="2">
    <citation type="submission" date="2022-06" db="EMBL/GenBank/DDBJ databases">
        <title>Xiashengella guii gen. nov. sp. nov., a bacterium isolated form anaerobic digestion tank.</title>
        <authorList>
            <person name="Huang H."/>
        </authorList>
    </citation>
    <scope>NUCLEOTIDE SEQUENCE</scope>
    <source>
        <strain evidence="2">Ai-910</strain>
    </source>
</reference>
<sequence>MKTRSIIYRTALLLLLAISGFCNKVGAQELRCMVQVVAPGVQGTNRGVFETLQTAIMEFMNGQRWTEHQYAPAERIDCSILINIREMIGSDEFKGTIQVQSRRPIYNTSFNSPVLNYLDQSLHFRYVEFEPLVFNPTNLESNLVAILAYYAYVIIGYDYDTFSPMGGTPYFREAEKIVSTAQSFREAGWKSFESPRNRYWLIENLLNEYHTPLRNCYYQYHRRGLDRMSEKPEEGRSNILSAIEQLPRVTRQRPNSFAMVLFATAKSDELVSIFSGGQMMEKSRAVEILTEIDPSNSDKYQKIKEEGNRF</sequence>
<dbReference type="Pfam" id="PF16119">
    <property type="entry name" value="DUF4835"/>
    <property type="match status" value="1"/>
</dbReference>
<feature type="signal peptide" evidence="1">
    <location>
        <begin position="1"/>
        <end position="27"/>
    </location>
</feature>
<evidence type="ECO:0000256" key="1">
    <source>
        <dbReference type="SAM" id="SignalP"/>
    </source>
</evidence>
<evidence type="ECO:0000313" key="2">
    <source>
        <dbReference type="EMBL" id="URW78942.1"/>
    </source>
</evidence>
<proteinExistence type="predicted"/>
<name>A0A9J6ZN41_9BACT</name>
<dbReference type="AlphaFoldDB" id="A0A9J6ZN41"/>
<accession>A0A9J6ZN41</accession>